<dbReference type="EMBL" id="JAUCMV010000004">
    <property type="protein sequence ID" value="KAK0404290.1"/>
    <property type="molecule type" value="Genomic_DNA"/>
</dbReference>
<dbReference type="SMART" id="SM00325">
    <property type="entry name" value="RhoGEF"/>
    <property type="match status" value="1"/>
</dbReference>
<dbReference type="SUPFAM" id="SSF50729">
    <property type="entry name" value="PH domain-like"/>
    <property type="match status" value="1"/>
</dbReference>
<dbReference type="Gene3D" id="2.30.30.40">
    <property type="entry name" value="SH3 Domains"/>
    <property type="match status" value="1"/>
</dbReference>
<reference evidence="7" key="1">
    <citation type="submission" date="2023-06" db="EMBL/GenBank/DDBJ databases">
        <title>Genomic analysis of the entomopathogenic nematode Steinernema hermaphroditum.</title>
        <authorList>
            <person name="Schwarz E.M."/>
            <person name="Heppert J.K."/>
            <person name="Baniya A."/>
            <person name="Schwartz H.T."/>
            <person name="Tan C.-H."/>
            <person name="Antoshechkin I."/>
            <person name="Sternberg P.W."/>
            <person name="Goodrich-Blair H."/>
            <person name="Dillman A.R."/>
        </authorList>
    </citation>
    <scope>NUCLEOTIDE SEQUENCE</scope>
    <source>
        <strain evidence="7">PS9179</strain>
        <tissue evidence="7">Whole animal</tissue>
    </source>
</reference>
<dbReference type="PANTHER" id="PTHR45834:SF3">
    <property type="entry name" value="RHO GUANINE NUCLEOTIDE EXCHANGE FACTOR 3, ISOFORM L"/>
    <property type="match status" value="1"/>
</dbReference>
<feature type="domain" description="DH" evidence="6">
    <location>
        <begin position="242"/>
        <end position="427"/>
    </location>
</feature>
<dbReference type="PROSITE" id="PS50002">
    <property type="entry name" value="SH3"/>
    <property type="match status" value="1"/>
</dbReference>
<dbReference type="GO" id="GO:0005085">
    <property type="term" value="F:guanyl-nucleotide exchange factor activity"/>
    <property type="evidence" value="ECO:0007669"/>
    <property type="project" value="InterPro"/>
</dbReference>
<feature type="domain" description="SH3" evidence="4">
    <location>
        <begin position="163"/>
        <end position="223"/>
    </location>
</feature>
<evidence type="ECO:0000256" key="3">
    <source>
        <dbReference type="SAM" id="MobiDB-lite"/>
    </source>
</evidence>
<evidence type="ECO:0000259" key="6">
    <source>
        <dbReference type="PROSITE" id="PS50010"/>
    </source>
</evidence>
<evidence type="ECO:0000313" key="7">
    <source>
        <dbReference type="EMBL" id="KAK0404290.1"/>
    </source>
</evidence>
<evidence type="ECO:0000256" key="2">
    <source>
        <dbReference type="PROSITE-ProRule" id="PRU00192"/>
    </source>
</evidence>
<dbReference type="InterPro" id="IPR000219">
    <property type="entry name" value="DH_dom"/>
</dbReference>
<dbReference type="InterPro" id="IPR036028">
    <property type="entry name" value="SH3-like_dom_sf"/>
</dbReference>
<dbReference type="PANTHER" id="PTHR45834">
    <property type="entry name" value="RHO GUANINE NUCLEOTIDE EXCHANGE FACTOR 9-RELATED"/>
    <property type="match status" value="1"/>
</dbReference>
<dbReference type="InterPro" id="IPR001849">
    <property type="entry name" value="PH_domain"/>
</dbReference>
<feature type="compositionally biased region" description="Basic residues" evidence="3">
    <location>
        <begin position="106"/>
        <end position="116"/>
    </location>
</feature>
<sequence length="578" mass="65239">MVPPGRADDDHFASDHFESTRRIFTQTLTRREVTVAPLKDPYSRGPGSMLDTFDHDPRAESVFSSLFSPTFSEARFDPVRIAAASHLNLPAFLEHPVAPALESRRSVRSFRQKRSRSQPLHVEDASSRVSSLLVASDDSIELYSTSSSKDTSDSGVTVSDDNNCVLMARAVGAHVALLADDLPFSTGDLVNILDSTTHAGLWFGICAGRTGWFPANLVKIVDPSAPSEWPLDVGFSEESRCLRRRVLHELLATERDYVALLHNVAFGYVEQSRRNDDLFSASLVASIFSNIEKLLVLHSTRLLSELEEAVDRRHPENSAVADVFLRNSEHFEIYADYCNNRMISCAILAKLLEDPRYVQFFEACRLLRSLPKLNLESFLLSPVQRLCRYPIQLRELLKATPMRHPDRRGLEQALLAMKGIANRVDRRMTRLEAVQRVISWQQAVVGFRGPNLIENNCRLLHSGEVVGKCFARSALQWAKTVHLFLFDQSMVICKKIVKKNESVFKERFSMNAARLGDIPEGKESANAFRIETQTRLYVFCCKDAESKGAWLEKLHSRPPVNPPSVHEIHLAHLSLKYR</sequence>
<keyword evidence="8" id="KW-1185">Reference proteome</keyword>
<evidence type="ECO:0008006" key="9">
    <source>
        <dbReference type="Google" id="ProtNLM"/>
    </source>
</evidence>
<dbReference type="PROSITE" id="PS50003">
    <property type="entry name" value="PH_DOMAIN"/>
    <property type="match status" value="1"/>
</dbReference>
<feature type="domain" description="PH" evidence="5">
    <location>
        <begin position="458"/>
        <end position="559"/>
    </location>
</feature>
<evidence type="ECO:0000259" key="5">
    <source>
        <dbReference type="PROSITE" id="PS50003"/>
    </source>
</evidence>
<dbReference type="Gene3D" id="2.30.29.30">
    <property type="entry name" value="Pleckstrin-homology domain (PH domain)/Phosphotyrosine-binding domain (PTB)"/>
    <property type="match status" value="1"/>
</dbReference>
<keyword evidence="1 2" id="KW-0728">SH3 domain</keyword>
<organism evidence="7 8">
    <name type="scientific">Steinernema hermaphroditum</name>
    <dbReference type="NCBI Taxonomy" id="289476"/>
    <lineage>
        <taxon>Eukaryota</taxon>
        <taxon>Metazoa</taxon>
        <taxon>Ecdysozoa</taxon>
        <taxon>Nematoda</taxon>
        <taxon>Chromadorea</taxon>
        <taxon>Rhabditida</taxon>
        <taxon>Tylenchina</taxon>
        <taxon>Panagrolaimomorpha</taxon>
        <taxon>Strongyloidoidea</taxon>
        <taxon>Steinernematidae</taxon>
        <taxon>Steinernema</taxon>
    </lineage>
</organism>
<dbReference type="InterPro" id="IPR035899">
    <property type="entry name" value="DBL_dom_sf"/>
</dbReference>
<evidence type="ECO:0000313" key="8">
    <source>
        <dbReference type="Proteomes" id="UP001175271"/>
    </source>
</evidence>
<gene>
    <name evidence="7" type="ORF">QR680_017383</name>
</gene>
<dbReference type="SUPFAM" id="SSF50044">
    <property type="entry name" value="SH3-domain"/>
    <property type="match status" value="1"/>
</dbReference>
<dbReference type="InterPro" id="IPR055251">
    <property type="entry name" value="SOS1_NGEF_PH"/>
</dbReference>
<dbReference type="SMART" id="SM00326">
    <property type="entry name" value="SH3"/>
    <property type="match status" value="1"/>
</dbReference>
<dbReference type="Pfam" id="PF00621">
    <property type="entry name" value="RhoGEF"/>
    <property type="match status" value="1"/>
</dbReference>
<accession>A0AA39HEC2</accession>
<dbReference type="InterPro" id="IPR053086">
    <property type="entry name" value="RhoGEF_domain"/>
</dbReference>
<dbReference type="SUPFAM" id="SSF48065">
    <property type="entry name" value="DBL homology domain (DH-domain)"/>
    <property type="match status" value="1"/>
</dbReference>
<dbReference type="GO" id="GO:0005829">
    <property type="term" value="C:cytosol"/>
    <property type="evidence" value="ECO:0007669"/>
    <property type="project" value="TreeGrafter"/>
</dbReference>
<protein>
    <recommendedName>
        <fullName evidence="9">DH domain-containing protein</fullName>
    </recommendedName>
</protein>
<name>A0AA39HEC2_9BILA</name>
<dbReference type="InterPro" id="IPR001452">
    <property type="entry name" value="SH3_domain"/>
</dbReference>
<dbReference type="Proteomes" id="UP001175271">
    <property type="component" value="Unassembled WGS sequence"/>
</dbReference>
<dbReference type="Pfam" id="PF07653">
    <property type="entry name" value="SH3_2"/>
    <property type="match status" value="1"/>
</dbReference>
<dbReference type="PROSITE" id="PS50010">
    <property type="entry name" value="DH_2"/>
    <property type="match status" value="1"/>
</dbReference>
<dbReference type="CDD" id="cd00160">
    <property type="entry name" value="RhoGEF"/>
    <property type="match status" value="1"/>
</dbReference>
<evidence type="ECO:0000256" key="1">
    <source>
        <dbReference type="ARBA" id="ARBA00022443"/>
    </source>
</evidence>
<proteinExistence type="predicted"/>
<dbReference type="SMART" id="SM00233">
    <property type="entry name" value="PH"/>
    <property type="match status" value="1"/>
</dbReference>
<feature type="region of interest" description="Disordered" evidence="3">
    <location>
        <begin position="104"/>
        <end position="123"/>
    </location>
</feature>
<evidence type="ECO:0000259" key="4">
    <source>
        <dbReference type="PROSITE" id="PS50002"/>
    </source>
</evidence>
<dbReference type="Pfam" id="PF22697">
    <property type="entry name" value="SOS1_NGEF_PH"/>
    <property type="match status" value="1"/>
</dbReference>
<dbReference type="InterPro" id="IPR011993">
    <property type="entry name" value="PH-like_dom_sf"/>
</dbReference>
<dbReference type="AlphaFoldDB" id="A0AA39HEC2"/>
<dbReference type="Gene3D" id="1.20.900.10">
    <property type="entry name" value="Dbl homology (DH) domain"/>
    <property type="match status" value="1"/>
</dbReference>
<comment type="caution">
    <text evidence="7">The sequence shown here is derived from an EMBL/GenBank/DDBJ whole genome shotgun (WGS) entry which is preliminary data.</text>
</comment>